<dbReference type="InterPro" id="IPR050725">
    <property type="entry name" value="CysQ/Inositol_MonoPase"/>
</dbReference>
<dbReference type="EMBL" id="GL832989">
    <property type="protein sequence ID" value="EGD79947.1"/>
    <property type="molecule type" value="Genomic_DNA"/>
</dbReference>
<dbReference type="AlphaFoldDB" id="F2UQP2"/>
<sequence>MLVLQGQADCYVNNTAGTKRWDTCAGEALIRAFGGTLTDVNGAAYRYVPAAHEHLVNQNGIIAALHAPHAARAQEAVSHCTTTADITRDPDGKPIDVAWLRANVRVPHAELIASFDAPEESAVRSRHSHVVKLHLRYRAADLKSVDESSLVRVLLLKRCVARDLSARAPEKLARDVKSYANEANFVRELSALLHDEGGVHVASPYYTFTDVHSDDPTACRFLTIVESLENFEQFSFLDFSRACAALDQLARFHAFFLQRDDARLTAQRHLWQHGGHWDTDKIPHGSAEIAKTDEDEMNRGMYIRRMDALEWLLQRASSLIDQRNKD</sequence>
<dbReference type="STRING" id="946362.F2UQP2"/>
<evidence type="ECO:0000256" key="5">
    <source>
        <dbReference type="ARBA" id="ARBA00044554"/>
    </source>
</evidence>
<gene>
    <name evidence="7" type="ORF">PTSG_10229</name>
</gene>
<dbReference type="Gene3D" id="3.40.190.80">
    <property type="match status" value="1"/>
</dbReference>
<dbReference type="InterPro" id="IPR000760">
    <property type="entry name" value="Inositol_monophosphatase-like"/>
</dbReference>
<feature type="binding site" evidence="6">
    <location>
        <position position="22"/>
    </location>
    <ligand>
        <name>Mg(2+)</name>
        <dbReference type="ChEBI" id="CHEBI:18420"/>
        <label>1</label>
        <note>catalytic</note>
    </ligand>
</feature>
<dbReference type="eggNOG" id="KOG3099">
    <property type="taxonomic scope" value="Eukaryota"/>
</dbReference>
<evidence type="ECO:0000256" key="3">
    <source>
        <dbReference type="ARBA" id="ARBA00040342"/>
    </source>
</evidence>
<dbReference type="RefSeq" id="XP_004988568.1">
    <property type="nucleotide sequence ID" value="XM_004988511.1"/>
</dbReference>
<dbReference type="GO" id="GO:0046872">
    <property type="term" value="F:metal ion binding"/>
    <property type="evidence" value="ECO:0007669"/>
    <property type="project" value="UniProtKB-KW"/>
</dbReference>
<protein>
    <recommendedName>
        <fullName evidence="3">3'(2'),5'-bisphosphate nucleotidase 1</fullName>
        <ecNumber evidence="2">3.1.3.7</ecNumber>
    </recommendedName>
    <alternativeName>
        <fullName evidence="4">Bisphosphate 3'-nucleotidase 1</fullName>
    </alternativeName>
    <alternativeName>
        <fullName evidence="5">Inositol-polyphosphate 1-phosphatase</fullName>
    </alternativeName>
</protein>
<organism evidence="8">
    <name type="scientific">Salpingoeca rosetta (strain ATCC 50818 / BSB-021)</name>
    <dbReference type="NCBI Taxonomy" id="946362"/>
    <lineage>
        <taxon>Eukaryota</taxon>
        <taxon>Choanoflagellata</taxon>
        <taxon>Craspedida</taxon>
        <taxon>Salpingoecidae</taxon>
        <taxon>Salpingoeca</taxon>
    </lineage>
</organism>
<evidence type="ECO:0000256" key="4">
    <source>
        <dbReference type="ARBA" id="ARBA00041815"/>
    </source>
</evidence>
<accession>F2UQP2</accession>
<name>F2UQP2_SALR5</name>
<reference evidence="7" key="1">
    <citation type="submission" date="2009-08" db="EMBL/GenBank/DDBJ databases">
        <title>Annotation of Salpingoeca rosetta.</title>
        <authorList>
            <consortium name="The Broad Institute Genome Sequencing Platform"/>
            <person name="Russ C."/>
            <person name="Cuomo C."/>
            <person name="Burger G."/>
            <person name="Gray M.W."/>
            <person name="Holland P.W.H."/>
            <person name="King N."/>
            <person name="Lang F.B.F."/>
            <person name="Roger A.J."/>
            <person name="Ruiz-Trillo I."/>
            <person name="Young S.K."/>
            <person name="Zeng Q."/>
            <person name="Gargeya S."/>
            <person name="Alvarado L."/>
            <person name="Berlin A."/>
            <person name="Chapman S.B."/>
            <person name="Chen Z."/>
            <person name="Freedman E."/>
            <person name="Gellesch M."/>
            <person name="Goldberg J."/>
            <person name="Griggs A."/>
            <person name="Gujja S."/>
            <person name="Heilman E."/>
            <person name="Heiman D."/>
            <person name="Howarth C."/>
            <person name="Mehta T."/>
            <person name="Neiman D."/>
            <person name="Pearson M."/>
            <person name="Roberts A."/>
            <person name="Saif S."/>
            <person name="Shea T."/>
            <person name="Shenoy N."/>
            <person name="Sisk P."/>
            <person name="Stolte C."/>
            <person name="Sykes S."/>
            <person name="White J."/>
            <person name="Yandava C."/>
            <person name="Haas B."/>
            <person name="Nusbaum C."/>
            <person name="Birren B."/>
        </authorList>
    </citation>
    <scope>NUCLEOTIDE SEQUENCE [LARGE SCALE GENOMIC DNA]</scope>
    <source>
        <strain evidence="7">ATCC 50818</strain>
    </source>
</reference>
<dbReference type="PROSITE" id="PS00630">
    <property type="entry name" value="IMP_2"/>
    <property type="match status" value="1"/>
</dbReference>
<evidence type="ECO:0000313" key="7">
    <source>
        <dbReference type="EMBL" id="EGD79947.1"/>
    </source>
</evidence>
<comment type="similarity">
    <text evidence="1">Belongs to the inositol monophosphatase superfamily.</text>
</comment>
<dbReference type="InParanoid" id="F2UQP2"/>
<dbReference type="PANTHER" id="PTHR43028:SF5">
    <property type="entry name" value="3'(2'),5'-BISPHOSPHATE NUCLEOTIDASE 1"/>
    <property type="match status" value="1"/>
</dbReference>
<dbReference type="SUPFAM" id="SSF56655">
    <property type="entry name" value="Carbohydrate phosphatase"/>
    <property type="match status" value="1"/>
</dbReference>
<dbReference type="GeneID" id="16069098"/>
<dbReference type="GO" id="GO:0046854">
    <property type="term" value="P:phosphatidylinositol phosphate biosynthetic process"/>
    <property type="evidence" value="ECO:0007669"/>
    <property type="project" value="InterPro"/>
</dbReference>
<evidence type="ECO:0000313" key="8">
    <source>
        <dbReference type="Proteomes" id="UP000007799"/>
    </source>
</evidence>
<evidence type="ECO:0000256" key="1">
    <source>
        <dbReference type="ARBA" id="ARBA00009759"/>
    </source>
</evidence>
<dbReference type="InterPro" id="IPR020550">
    <property type="entry name" value="Inositol_monophosphatase_CS"/>
</dbReference>
<evidence type="ECO:0000256" key="2">
    <source>
        <dbReference type="ARBA" id="ARBA00012633"/>
    </source>
</evidence>
<comment type="cofactor">
    <cofactor evidence="6">
        <name>Mg(2+)</name>
        <dbReference type="ChEBI" id="CHEBI:18420"/>
    </cofactor>
</comment>
<keyword evidence="8" id="KW-1185">Reference proteome</keyword>
<evidence type="ECO:0000256" key="6">
    <source>
        <dbReference type="PIRSR" id="PIRSR600760-2"/>
    </source>
</evidence>
<dbReference type="Pfam" id="PF00459">
    <property type="entry name" value="Inositol_P"/>
    <property type="match status" value="1"/>
</dbReference>
<dbReference type="EC" id="3.1.3.7" evidence="2"/>
<proteinExistence type="inferred from homology"/>
<dbReference type="KEGG" id="sre:PTSG_10229"/>
<keyword evidence="6" id="KW-0479">Metal-binding</keyword>
<dbReference type="Proteomes" id="UP000007799">
    <property type="component" value="Unassembled WGS sequence"/>
</dbReference>
<dbReference type="PANTHER" id="PTHR43028">
    <property type="entry name" value="3'(2'),5'-BISPHOSPHATE NUCLEOTIDASE 1"/>
    <property type="match status" value="1"/>
</dbReference>
<dbReference type="OrthoDB" id="411145at2759"/>
<keyword evidence="6" id="KW-0460">Magnesium</keyword>
<dbReference type="GO" id="GO:0008441">
    <property type="term" value="F:3'(2'),5'-bisphosphate nucleotidase activity"/>
    <property type="evidence" value="ECO:0007669"/>
    <property type="project" value="UniProtKB-EC"/>
</dbReference>